<feature type="domain" description="HTH cro/C1-type" evidence="2">
    <location>
        <begin position="7"/>
        <end position="61"/>
    </location>
</feature>
<reference evidence="3 4" key="1">
    <citation type="submission" date="2018-07" db="EMBL/GenBank/DDBJ databases">
        <title>Genome sequences of six Lactobacillus spp. isolated from bumble bee guts.</title>
        <authorList>
            <person name="Motta E.V.S."/>
            <person name="Moran N.A."/>
        </authorList>
    </citation>
    <scope>NUCLEOTIDE SEQUENCE [LARGE SCALE GENOMIC DNA]</scope>
    <source>
        <strain evidence="3 4">BI-1.1</strain>
    </source>
</reference>
<keyword evidence="1" id="KW-0238">DNA-binding</keyword>
<dbReference type="AlphaFoldDB" id="A0A3R6VI60"/>
<evidence type="ECO:0000259" key="2">
    <source>
        <dbReference type="PROSITE" id="PS50943"/>
    </source>
</evidence>
<dbReference type="GO" id="GO:0003677">
    <property type="term" value="F:DNA binding"/>
    <property type="evidence" value="ECO:0007669"/>
    <property type="project" value="UniProtKB-KW"/>
</dbReference>
<dbReference type="EMBL" id="QOCR01000008">
    <property type="protein sequence ID" value="RHW49202.1"/>
    <property type="molecule type" value="Genomic_DNA"/>
</dbReference>
<evidence type="ECO:0000256" key="1">
    <source>
        <dbReference type="ARBA" id="ARBA00023125"/>
    </source>
</evidence>
<accession>A0A3R6VI60</accession>
<dbReference type="PANTHER" id="PTHR46558:SF11">
    <property type="entry name" value="HTH-TYPE TRANSCRIPTIONAL REGULATOR XRE"/>
    <property type="match status" value="1"/>
</dbReference>
<keyword evidence="4" id="KW-1185">Reference proteome</keyword>
<dbReference type="PROSITE" id="PS50943">
    <property type="entry name" value="HTH_CROC1"/>
    <property type="match status" value="1"/>
</dbReference>
<evidence type="ECO:0000313" key="3">
    <source>
        <dbReference type="EMBL" id="RHW49202.1"/>
    </source>
</evidence>
<dbReference type="SMART" id="SM00530">
    <property type="entry name" value="HTH_XRE"/>
    <property type="match status" value="1"/>
</dbReference>
<dbReference type="Pfam" id="PF01381">
    <property type="entry name" value="HTH_3"/>
    <property type="match status" value="1"/>
</dbReference>
<sequence>MTIGQKIKKLRHAQHITQTELGQHLNMTKSTVSMWERGERTPDISTVIKLAQYFQVSTDYLLDKNAPSKTLNDSSISDLGLILEELLLVIKQNSNLQFWGQPATKSQIARLQTALEITIKLNKNENK</sequence>
<evidence type="ECO:0000313" key="4">
    <source>
        <dbReference type="Proteomes" id="UP000284109"/>
    </source>
</evidence>
<gene>
    <name evidence="3" type="ORF">DS831_09120</name>
</gene>
<dbReference type="Gene3D" id="1.10.260.40">
    <property type="entry name" value="lambda repressor-like DNA-binding domains"/>
    <property type="match status" value="1"/>
</dbReference>
<organism evidence="3 4">
    <name type="scientific">Bombilactobacillus bombi</name>
    <dbReference type="NCBI Taxonomy" id="1303590"/>
    <lineage>
        <taxon>Bacteria</taxon>
        <taxon>Bacillati</taxon>
        <taxon>Bacillota</taxon>
        <taxon>Bacilli</taxon>
        <taxon>Lactobacillales</taxon>
        <taxon>Lactobacillaceae</taxon>
        <taxon>Bombilactobacillus</taxon>
    </lineage>
</organism>
<dbReference type="PANTHER" id="PTHR46558">
    <property type="entry name" value="TRACRIPTIONAL REGULATORY PROTEIN-RELATED-RELATED"/>
    <property type="match status" value="1"/>
</dbReference>
<dbReference type="Proteomes" id="UP000284109">
    <property type="component" value="Unassembled WGS sequence"/>
</dbReference>
<name>A0A3R6VI60_9LACO</name>
<dbReference type="OrthoDB" id="9805856at2"/>
<dbReference type="RefSeq" id="WP_118903046.1">
    <property type="nucleotide sequence ID" value="NZ_QOCR01000008.1"/>
</dbReference>
<dbReference type="SUPFAM" id="SSF47413">
    <property type="entry name" value="lambda repressor-like DNA-binding domains"/>
    <property type="match status" value="1"/>
</dbReference>
<proteinExistence type="predicted"/>
<dbReference type="InterPro" id="IPR010982">
    <property type="entry name" value="Lambda_DNA-bd_dom_sf"/>
</dbReference>
<dbReference type="CDD" id="cd00093">
    <property type="entry name" value="HTH_XRE"/>
    <property type="match status" value="1"/>
</dbReference>
<dbReference type="InterPro" id="IPR001387">
    <property type="entry name" value="Cro/C1-type_HTH"/>
</dbReference>
<comment type="caution">
    <text evidence="3">The sequence shown here is derived from an EMBL/GenBank/DDBJ whole genome shotgun (WGS) entry which is preliminary data.</text>
</comment>
<protein>
    <submittedName>
        <fullName evidence="3">Transcriptional regulator</fullName>
    </submittedName>
</protein>